<dbReference type="GO" id="GO:0004791">
    <property type="term" value="F:thioredoxin-disulfide reductase (NADPH) activity"/>
    <property type="evidence" value="ECO:0007669"/>
    <property type="project" value="UniProtKB-EC"/>
</dbReference>
<dbReference type="EC" id="1.8.1.9" evidence="3"/>
<evidence type="ECO:0000256" key="1">
    <source>
        <dbReference type="ARBA" id="ARBA00022679"/>
    </source>
</evidence>
<dbReference type="InterPro" id="IPR029063">
    <property type="entry name" value="SAM-dependent_MTases_sf"/>
</dbReference>
<dbReference type="Gene3D" id="3.40.50.150">
    <property type="entry name" value="Vaccinia Virus protein VP39"/>
    <property type="match status" value="1"/>
</dbReference>
<accession>A0A6J4MVF5</accession>
<dbReference type="PANTHER" id="PTHR43861">
    <property type="entry name" value="TRANS-ACONITATE 2-METHYLTRANSFERASE-RELATED"/>
    <property type="match status" value="1"/>
</dbReference>
<reference evidence="3" key="1">
    <citation type="submission" date="2020-02" db="EMBL/GenBank/DDBJ databases">
        <authorList>
            <person name="Meier V. D."/>
        </authorList>
    </citation>
    <scope>NUCLEOTIDE SEQUENCE</scope>
    <source>
        <strain evidence="3">AVDCRST_MAG21</strain>
    </source>
</reference>
<keyword evidence="3" id="KW-0560">Oxidoreductase</keyword>
<dbReference type="InterPro" id="IPR041698">
    <property type="entry name" value="Methyltransf_25"/>
</dbReference>
<dbReference type="AlphaFoldDB" id="A0A6J4MVF5"/>
<feature type="domain" description="Methyltransferase" evidence="2">
    <location>
        <begin position="38"/>
        <end position="133"/>
    </location>
</feature>
<sequence>MDARAWDERYRSAELVWGSEPNQFVRAQCESFAPGVAADLACGEGRNALWLARLGWQVHGVDFSPVAIERAEALTARQPYDVRLRLKWRVEDIASLSLREESLDLVLISYLHLPPPQMSALVLRAARAVRTHGHLVIVGHDRRNLLEGVSGPQDVSLLYEPQGLRQLLQLVDRLSVELASTVERLTPGGVALDTLVRARRD</sequence>
<dbReference type="GO" id="GO:0016740">
    <property type="term" value="F:transferase activity"/>
    <property type="evidence" value="ECO:0007669"/>
    <property type="project" value="UniProtKB-KW"/>
</dbReference>
<dbReference type="Pfam" id="PF13649">
    <property type="entry name" value="Methyltransf_25"/>
    <property type="match status" value="1"/>
</dbReference>
<keyword evidence="1" id="KW-0808">Transferase</keyword>
<dbReference type="PANTHER" id="PTHR43861:SF3">
    <property type="entry name" value="PUTATIVE (AFU_ORTHOLOGUE AFUA_2G14390)-RELATED"/>
    <property type="match status" value="1"/>
</dbReference>
<evidence type="ECO:0000313" key="3">
    <source>
        <dbReference type="EMBL" id="CAA9370147.1"/>
    </source>
</evidence>
<dbReference type="SUPFAM" id="SSF53335">
    <property type="entry name" value="S-adenosyl-L-methionine-dependent methyltransferases"/>
    <property type="match status" value="1"/>
</dbReference>
<organism evidence="3">
    <name type="scientific">uncultured Nocardioidaceae bacterium</name>
    <dbReference type="NCBI Taxonomy" id="253824"/>
    <lineage>
        <taxon>Bacteria</taxon>
        <taxon>Bacillati</taxon>
        <taxon>Actinomycetota</taxon>
        <taxon>Actinomycetes</taxon>
        <taxon>Propionibacteriales</taxon>
        <taxon>Nocardioidaceae</taxon>
        <taxon>environmental samples</taxon>
    </lineage>
</organism>
<name>A0A6J4MVF5_9ACTN</name>
<proteinExistence type="predicted"/>
<protein>
    <submittedName>
        <fullName evidence="3">Thioredoxin reductase</fullName>
        <ecNumber evidence="3">1.8.1.9</ecNumber>
    </submittedName>
</protein>
<dbReference type="EMBL" id="CADCUL010000076">
    <property type="protein sequence ID" value="CAA9370147.1"/>
    <property type="molecule type" value="Genomic_DNA"/>
</dbReference>
<dbReference type="CDD" id="cd02440">
    <property type="entry name" value="AdoMet_MTases"/>
    <property type="match status" value="1"/>
</dbReference>
<evidence type="ECO:0000259" key="2">
    <source>
        <dbReference type="Pfam" id="PF13649"/>
    </source>
</evidence>
<gene>
    <name evidence="3" type="ORF">AVDCRST_MAG21-687</name>
</gene>